<protein>
    <recommendedName>
        <fullName evidence="3">Pyruvate carboxyltransferase domain-containing protein</fullName>
    </recommendedName>
</protein>
<accession>A0A975DDV3</accession>
<evidence type="ECO:0000313" key="1">
    <source>
        <dbReference type="EMBL" id="QTH64541.1"/>
    </source>
</evidence>
<reference evidence="1" key="1">
    <citation type="submission" date="2021-03" db="EMBL/GenBank/DDBJ databases">
        <title>Description of Psychrosphaera ytuae sp. nov. isolated from deep sea sediment of South China Sea.</title>
        <authorList>
            <person name="Zhang J."/>
            <person name="Xu X.-D."/>
        </authorList>
    </citation>
    <scope>NUCLEOTIDE SEQUENCE</scope>
    <source>
        <strain evidence="1">MTZ26</strain>
    </source>
</reference>
<proteinExistence type="predicted"/>
<dbReference type="Proteomes" id="UP000682739">
    <property type="component" value="Chromosome"/>
</dbReference>
<name>A0A975DDV3_9GAMM</name>
<dbReference type="Gene3D" id="3.20.20.70">
    <property type="entry name" value="Aldolase class I"/>
    <property type="match status" value="1"/>
</dbReference>
<sequence length="348" mass="39400">MFKIREEFRRDGLAAHPQLCGEHYKHLVETFSGARFNIGYPSISKGQKAKCLDIIEQCYGTEEMCVTGVASRESLDILISTLNDYTRFTSANIWIPSSERLSKRLLGCDLESIKIQLKELIAYWSSQLSSVPIDLALVDSISDEVGWIENSTNIASFALQIGFRSVILCNSLGTNFDPEKVIEITSKVKQFGECELHIHADSFEENKVRELALACKVDFVGTSLARASERGTLPDSISFHSQPNLDSLDDFLKSYERDFGNIYSRVSSIFCKEKISSGAQYLLQDSPSKNLLFSICSDRRIVEKMINIRLSSHQLSKLKDILFSINSMNYYMNDAELLRAYERFKALL</sequence>
<organism evidence="1 2">
    <name type="scientific">Psychrosphaera ytuae</name>
    <dbReference type="NCBI Taxonomy" id="2820710"/>
    <lineage>
        <taxon>Bacteria</taxon>
        <taxon>Pseudomonadati</taxon>
        <taxon>Pseudomonadota</taxon>
        <taxon>Gammaproteobacteria</taxon>
        <taxon>Alteromonadales</taxon>
        <taxon>Pseudoalteromonadaceae</taxon>
        <taxon>Psychrosphaera</taxon>
    </lineage>
</organism>
<gene>
    <name evidence="1" type="ORF">J1N51_03445</name>
</gene>
<dbReference type="RefSeq" id="WP_208832595.1">
    <property type="nucleotide sequence ID" value="NZ_CP072110.1"/>
</dbReference>
<evidence type="ECO:0000313" key="2">
    <source>
        <dbReference type="Proteomes" id="UP000682739"/>
    </source>
</evidence>
<dbReference type="EMBL" id="CP072110">
    <property type="protein sequence ID" value="QTH64541.1"/>
    <property type="molecule type" value="Genomic_DNA"/>
</dbReference>
<dbReference type="AlphaFoldDB" id="A0A975DDV3"/>
<evidence type="ECO:0008006" key="3">
    <source>
        <dbReference type="Google" id="ProtNLM"/>
    </source>
</evidence>
<dbReference type="InterPro" id="IPR013785">
    <property type="entry name" value="Aldolase_TIM"/>
</dbReference>
<keyword evidence="2" id="KW-1185">Reference proteome</keyword>
<dbReference type="KEGG" id="psym:J1N51_03445"/>